<reference evidence="12" key="1">
    <citation type="submission" date="2014-09" db="EMBL/GenBank/DDBJ databases">
        <authorList>
            <person name="Magalhaes I.L.F."/>
            <person name="Oliveira U."/>
            <person name="Santos F.R."/>
            <person name="Vidigal T.H.D.A."/>
            <person name="Brescovit A.D."/>
            <person name="Santos A.J."/>
        </authorList>
    </citation>
    <scope>NUCLEOTIDE SEQUENCE</scope>
    <source>
        <tissue evidence="12">Shoot tissue taken approximately 20 cm above the soil surface</tissue>
    </source>
</reference>
<evidence type="ECO:0000256" key="5">
    <source>
        <dbReference type="ARBA" id="ARBA00022692"/>
    </source>
</evidence>
<evidence type="ECO:0000256" key="4">
    <source>
        <dbReference type="ARBA" id="ARBA00022617"/>
    </source>
</evidence>
<keyword evidence="10" id="KW-0503">Monooxygenase</keyword>
<comment type="cofactor">
    <cofactor evidence="1">
        <name>heme</name>
        <dbReference type="ChEBI" id="CHEBI:30413"/>
    </cofactor>
</comment>
<evidence type="ECO:0000256" key="1">
    <source>
        <dbReference type="ARBA" id="ARBA00001971"/>
    </source>
</evidence>
<protein>
    <submittedName>
        <fullName evidence="12">Uncharacterized protein</fullName>
    </submittedName>
</protein>
<keyword evidence="7" id="KW-1133">Transmembrane helix</keyword>
<reference evidence="12" key="2">
    <citation type="journal article" date="2015" name="Data Brief">
        <title>Shoot transcriptome of the giant reed, Arundo donax.</title>
        <authorList>
            <person name="Barrero R.A."/>
            <person name="Guerrero F.D."/>
            <person name="Moolhuijzen P."/>
            <person name="Goolsby J.A."/>
            <person name="Tidwell J."/>
            <person name="Bellgard S.E."/>
            <person name="Bellgard M.I."/>
        </authorList>
    </citation>
    <scope>NUCLEOTIDE SEQUENCE</scope>
    <source>
        <tissue evidence="12">Shoot tissue taken approximately 20 cm above the soil surface</tissue>
    </source>
</reference>
<dbReference type="EMBL" id="GBRH01242473">
    <property type="protein sequence ID" value="JAD55422.1"/>
    <property type="molecule type" value="Transcribed_RNA"/>
</dbReference>
<evidence type="ECO:0000256" key="2">
    <source>
        <dbReference type="ARBA" id="ARBA00004167"/>
    </source>
</evidence>
<evidence type="ECO:0000313" key="12">
    <source>
        <dbReference type="EMBL" id="JAD55422.1"/>
    </source>
</evidence>
<keyword evidence="9" id="KW-0408">Iron</keyword>
<organism evidence="12">
    <name type="scientific">Arundo donax</name>
    <name type="common">Giant reed</name>
    <name type="synonym">Donax arundinaceus</name>
    <dbReference type="NCBI Taxonomy" id="35708"/>
    <lineage>
        <taxon>Eukaryota</taxon>
        <taxon>Viridiplantae</taxon>
        <taxon>Streptophyta</taxon>
        <taxon>Embryophyta</taxon>
        <taxon>Tracheophyta</taxon>
        <taxon>Spermatophyta</taxon>
        <taxon>Magnoliopsida</taxon>
        <taxon>Liliopsida</taxon>
        <taxon>Poales</taxon>
        <taxon>Poaceae</taxon>
        <taxon>PACMAD clade</taxon>
        <taxon>Arundinoideae</taxon>
        <taxon>Arundineae</taxon>
        <taxon>Arundo</taxon>
    </lineage>
</organism>
<comment type="similarity">
    <text evidence="3">Belongs to the cytochrome P450 family.</text>
</comment>
<evidence type="ECO:0000256" key="9">
    <source>
        <dbReference type="ARBA" id="ARBA00023004"/>
    </source>
</evidence>
<name>A0A0A9B805_ARUDO</name>
<dbReference type="GO" id="GO:0046872">
    <property type="term" value="F:metal ion binding"/>
    <property type="evidence" value="ECO:0007669"/>
    <property type="project" value="UniProtKB-KW"/>
</dbReference>
<evidence type="ECO:0000256" key="8">
    <source>
        <dbReference type="ARBA" id="ARBA00023002"/>
    </source>
</evidence>
<accession>A0A0A9B805</accession>
<evidence type="ECO:0000256" key="3">
    <source>
        <dbReference type="ARBA" id="ARBA00010617"/>
    </source>
</evidence>
<dbReference type="GO" id="GO:0004497">
    <property type="term" value="F:monooxygenase activity"/>
    <property type="evidence" value="ECO:0007669"/>
    <property type="project" value="UniProtKB-KW"/>
</dbReference>
<keyword evidence="4" id="KW-0349">Heme</keyword>
<dbReference type="AlphaFoldDB" id="A0A0A9B805"/>
<dbReference type="PANTHER" id="PTHR47953:SF19">
    <property type="entry name" value="OS06G0641600 PROTEIN"/>
    <property type="match status" value="1"/>
</dbReference>
<dbReference type="InterPro" id="IPR052306">
    <property type="entry name" value="CYP450_71D"/>
</dbReference>
<evidence type="ECO:0000256" key="7">
    <source>
        <dbReference type="ARBA" id="ARBA00022989"/>
    </source>
</evidence>
<keyword evidence="6" id="KW-0479">Metal-binding</keyword>
<evidence type="ECO:0000256" key="11">
    <source>
        <dbReference type="ARBA" id="ARBA00023136"/>
    </source>
</evidence>
<keyword evidence="8" id="KW-0560">Oxidoreductase</keyword>
<keyword evidence="5" id="KW-0812">Transmembrane</keyword>
<dbReference type="GO" id="GO:0016020">
    <property type="term" value="C:membrane"/>
    <property type="evidence" value="ECO:0007669"/>
    <property type="project" value="UniProtKB-SubCell"/>
</dbReference>
<evidence type="ECO:0000256" key="6">
    <source>
        <dbReference type="ARBA" id="ARBA00022723"/>
    </source>
</evidence>
<dbReference type="PANTHER" id="PTHR47953">
    <property type="entry name" value="OS08G0105600 PROTEIN"/>
    <property type="match status" value="1"/>
</dbReference>
<keyword evidence="11" id="KW-0472">Membrane</keyword>
<proteinExistence type="inferred from homology"/>
<evidence type="ECO:0000256" key="10">
    <source>
        <dbReference type="ARBA" id="ARBA00023033"/>
    </source>
</evidence>
<comment type="subcellular location">
    <subcellularLocation>
        <location evidence="2">Membrane</location>
        <topology evidence="2">Single-pass membrane protein</topology>
    </subcellularLocation>
</comment>
<sequence length="60" mass="6719">MAFGLPNIELGLAILPFYFDWNLPEGIIPSELDMTETMGITARRKADLLLYAILRVPLPS</sequence>